<evidence type="ECO:0000256" key="1">
    <source>
        <dbReference type="ARBA" id="ARBA00023015"/>
    </source>
</evidence>
<dbReference type="SUPFAM" id="SSF46689">
    <property type="entry name" value="Homeodomain-like"/>
    <property type="match status" value="1"/>
</dbReference>
<sequence length="200" mass="23605">MVVIFEGEFMEAFLKDNYFLNRLYYFGNYDALATLPLEEEETNILLELSKSIKHEIDLLGTDSYHLLRAYLYQLLILVNRSYTDHYQLKGNLYRNIEILKFRELLRHNIRMKQTVKQYADLLGVNRNRLNYLCQETFGKNALSIIHDELLKSCKSDLLTTGKTISEISYEHNFSAPSNFVRFFKSLTQISPASYRQQYAN</sequence>
<evidence type="ECO:0000313" key="8">
    <source>
        <dbReference type="Proteomes" id="UP000663940"/>
    </source>
</evidence>
<dbReference type="GO" id="GO:0043565">
    <property type="term" value="F:sequence-specific DNA binding"/>
    <property type="evidence" value="ECO:0007669"/>
    <property type="project" value="InterPro"/>
</dbReference>
<organism evidence="5 7">
    <name type="scientific">Mucilaginibacter rubeus</name>
    <dbReference type="NCBI Taxonomy" id="2027860"/>
    <lineage>
        <taxon>Bacteria</taxon>
        <taxon>Pseudomonadati</taxon>
        <taxon>Bacteroidota</taxon>
        <taxon>Sphingobacteriia</taxon>
        <taxon>Sphingobacteriales</taxon>
        <taxon>Sphingobacteriaceae</taxon>
        <taxon>Mucilaginibacter</taxon>
    </lineage>
</organism>
<evidence type="ECO:0000313" key="6">
    <source>
        <dbReference type="EMBL" id="QTE48772.1"/>
    </source>
</evidence>
<dbReference type="EMBL" id="CP071880">
    <property type="protein sequence ID" value="QTE48772.1"/>
    <property type="molecule type" value="Genomic_DNA"/>
</dbReference>
<keyword evidence="3" id="KW-0804">Transcription</keyword>
<evidence type="ECO:0000259" key="4">
    <source>
        <dbReference type="PROSITE" id="PS01124"/>
    </source>
</evidence>
<dbReference type="InterPro" id="IPR009057">
    <property type="entry name" value="Homeodomain-like_sf"/>
</dbReference>
<evidence type="ECO:0000256" key="3">
    <source>
        <dbReference type="ARBA" id="ARBA00023163"/>
    </source>
</evidence>
<dbReference type="Pfam" id="PF12833">
    <property type="entry name" value="HTH_18"/>
    <property type="match status" value="1"/>
</dbReference>
<dbReference type="Proteomes" id="UP000250557">
    <property type="component" value="Chromosome"/>
</dbReference>
<evidence type="ECO:0000313" key="7">
    <source>
        <dbReference type="Proteomes" id="UP000250557"/>
    </source>
</evidence>
<reference evidence="5 7" key="1">
    <citation type="submission" date="2019-08" db="EMBL/GenBank/DDBJ databases">
        <title>Comparative genome analysis confer to the adaptation heavy metal polluted environment.</title>
        <authorList>
            <person name="Li Y."/>
        </authorList>
    </citation>
    <scope>NUCLEOTIDE SEQUENCE [LARGE SCALE GENOMIC DNA]</scope>
    <source>
        <strain evidence="5 7">P2</strain>
    </source>
</reference>
<dbReference type="PROSITE" id="PS01124">
    <property type="entry name" value="HTH_ARAC_FAMILY_2"/>
    <property type="match status" value="1"/>
</dbReference>
<keyword evidence="2" id="KW-0238">DNA-binding</keyword>
<proteinExistence type="predicted"/>
<accession>A0AAE6JB70</accession>
<dbReference type="Proteomes" id="UP000663940">
    <property type="component" value="Chromosome"/>
</dbReference>
<dbReference type="Gene3D" id="1.10.10.60">
    <property type="entry name" value="Homeodomain-like"/>
    <property type="match status" value="1"/>
</dbReference>
<keyword evidence="1" id="KW-0805">Transcription regulation</keyword>
<dbReference type="RefSeq" id="WP_112656566.1">
    <property type="nucleotide sequence ID" value="NZ_CP071879.1"/>
</dbReference>
<protein>
    <submittedName>
        <fullName evidence="5">AraC family transcriptional regulator</fullName>
    </submittedName>
</protein>
<dbReference type="EMBL" id="CP043451">
    <property type="protein sequence ID" value="QEM02484.1"/>
    <property type="molecule type" value="Genomic_DNA"/>
</dbReference>
<reference evidence="6 8" key="2">
    <citation type="submission" date="2021-03" db="EMBL/GenBank/DDBJ databases">
        <title>Mucilaginibacter strains isolated from gold and copper mining confer multi heavy-metal resistance.</title>
        <authorList>
            <person name="Li Y."/>
        </authorList>
    </citation>
    <scope>NUCLEOTIDE SEQUENCE [LARGE SCALE GENOMIC DNA]</scope>
    <source>
        <strain evidence="6 8">P2-4</strain>
    </source>
</reference>
<dbReference type="SMART" id="SM00342">
    <property type="entry name" value="HTH_ARAC"/>
    <property type="match status" value="1"/>
</dbReference>
<dbReference type="PANTHER" id="PTHR43280:SF32">
    <property type="entry name" value="TRANSCRIPTIONAL REGULATORY PROTEIN"/>
    <property type="match status" value="1"/>
</dbReference>
<dbReference type="PANTHER" id="PTHR43280">
    <property type="entry name" value="ARAC-FAMILY TRANSCRIPTIONAL REGULATOR"/>
    <property type="match status" value="1"/>
</dbReference>
<dbReference type="AlphaFoldDB" id="A0AAE6JB70"/>
<evidence type="ECO:0000313" key="5">
    <source>
        <dbReference type="EMBL" id="QEM02484.1"/>
    </source>
</evidence>
<evidence type="ECO:0000256" key="2">
    <source>
        <dbReference type="ARBA" id="ARBA00023125"/>
    </source>
</evidence>
<dbReference type="InterPro" id="IPR018060">
    <property type="entry name" value="HTH_AraC"/>
</dbReference>
<keyword evidence="8" id="KW-1185">Reference proteome</keyword>
<dbReference type="GO" id="GO:0003700">
    <property type="term" value="F:DNA-binding transcription factor activity"/>
    <property type="evidence" value="ECO:0007669"/>
    <property type="project" value="InterPro"/>
</dbReference>
<gene>
    <name evidence="5" type="ORF">DIU31_002725</name>
    <name evidence="6" type="ORF">J3L21_25015</name>
</gene>
<name>A0AAE6JB70_9SPHI</name>
<feature type="domain" description="HTH araC/xylS-type" evidence="4">
    <location>
        <begin position="99"/>
        <end position="197"/>
    </location>
</feature>